<organism evidence="1 2">
    <name type="scientific">Dreissena polymorpha</name>
    <name type="common">Zebra mussel</name>
    <name type="synonym">Mytilus polymorpha</name>
    <dbReference type="NCBI Taxonomy" id="45954"/>
    <lineage>
        <taxon>Eukaryota</taxon>
        <taxon>Metazoa</taxon>
        <taxon>Spiralia</taxon>
        <taxon>Lophotrochozoa</taxon>
        <taxon>Mollusca</taxon>
        <taxon>Bivalvia</taxon>
        <taxon>Autobranchia</taxon>
        <taxon>Heteroconchia</taxon>
        <taxon>Euheterodonta</taxon>
        <taxon>Imparidentia</taxon>
        <taxon>Neoheterodontei</taxon>
        <taxon>Myida</taxon>
        <taxon>Dreissenoidea</taxon>
        <taxon>Dreissenidae</taxon>
        <taxon>Dreissena</taxon>
    </lineage>
</organism>
<name>A0A9D4ITW5_DREPO</name>
<comment type="caution">
    <text evidence="1">The sequence shown here is derived from an EMBL/GenBank/DDBJ whole genome shotgun (WGS) entry which is preliminary data.</text>
</comment>
<dbReference type="AlphaFoldDB" id="A0A9D4ITW5"/>
<gene>
    <name evidence="1" type="ORF">DPMN_162620</name>
</gene>
<dbReference type="EMBL" id="JAIWYP010000008">
    <property type="protein sequence ID" value="KAH3784657.1"/>
    <property type="molecule type" value="Genomic_DNA"/>
</dbReference>
<evidence type="ECO:0000313" key="1">
    <source>
        <dbReference type="EMBL" id="KAH3784657.1"/>
    </source>
</evidence>
<protein>
    <submittedName>
        <fullName evidence="1">Uncharacterized protein</fullName>
    </submittedName>
</protein>
<reference evidence="1" key="1">
    <citation type="journal article" date="2019" name="bioRxiv">
        <title>The Genome of the Zebra Mussel, Dreissena polymorpha: A Resource for Invasive Species Research.</title>
        <authorList>
            <person name="McCartney M.A."/>
            <person name="Auch B."/>
            <person name="Kono T."/>
            <person name="Mallez S."/>
            <person name="Zhang Y."/>
            <person name="Obille A."/>
            <person name="Becker A."/>
            <person name="Abrahante J.E."/>
            <person name="Garbe J."/>
            <person name="Badalamenti J.P."/>
            <person name="Herman A."/>
            <person name="Mangelson H."/>
            <person name="Liachko I."/>
            <person name="Sullivan S."/>
            <person name="Sone E.D."/>
            <person name="Koren S."/>
            <person name="Silverstein K.A.T."/>
            <person name="Beckman K.B."/>
            <person name="Gohl D.M."/>
        </authorList>
    </citation>
    <scope>NUCLEOTIDE SEQUENCE</scope>
    <source>
        <strain evidence="1">Duluth1</strain>
        <tissue evidence="1">Whole animal</tissue>
    </source>
</reference>
<reference evidence="1" key="2">
    <citation type="submission" date="2020-11" db="EMBL/GenBank/DDBJ databases">
        <authorList>
            <person name="McCartney M.A."/>
            <person name="Auch B."/>
            <person name="Kono T."/>
            <person name="Mallez S."/>
            <person name="Becker A."/>
            <person name="Gohl D.M."/>
            <person name="Silverstein K.A.T."/>
            <person name="Koren S."/>
            <person name="Bechman K.B."/>
            <person name="Herman A."/>
            <person name="Abrahante J.E."/>
            <person name="Garbe J."/>
        </authorList>
    </citation>
    <scope>NUCLEOTIDE SEQUENCE</scope>
    <source>
        <strain evidence="1">Duluth1</strain>
        <tissue evidence="1">Whole animal</tissue>
    </source>
</reference>
<keyword evidence="2" id="KW-1185">Reference proteome</keyword>
<proteinExistence type="predicted"/>
<dbReference type="Proteomes" id="UP000828390">
    <property type="component" value="Unassembled WGS sequence"/>
</dbReference>
<evidence type="ECO:0000313" key="2">
    <source>
        <dbReference type="Proteomes" id="UP000828390"/>
    </source>
</evidence>
<sequence length="61" mass="6926">MKDSLYLKVMVVDFGFSSQIRRTQPSKNQSTLSFLNEATGASFCLRRSTSTPYLSLERSLM</sequence>
<accession>A0A9D4ITW5</accession>